<comment type="function">
    <text evidence="1">Mediates coordination of peptidoglycan synthesis and outer membrane constriction during cell division.</text>
</comment>
<comment type="subcellular location">
    <subcellularLocation>
        <location evidence="1">Periplasm</location>
    </subcellularLocation>
</comment>
<accession>A0A2N3Q1A3</accession>
<dbReference type="InterPro" id="IPR011990">
    <property type="entry name" value="TPR-like_helical_dom_sf"/>
</dbReference>
<dbReference type="Pfam" id="PF13432">
    <property type="entry name" value="TPR_16"/>
    <property type="match status" value="1"/>
</dbReference>
<comment type="similarity">
    <text evidence="1">Belongs to the CpoB family.</text>
</comment>
<keyword evidence="1" id="KW-0131">Cell cycle</keyword>
<dbReference type="InterPro" id="IPR034706">
    <property type="entry name" value="CpoB"/>
</dbReference>
<comment type="caution">
    <text evidence="3">The sequence shown here is derived from an EMBL/GenBank/DDBJ whole genome shotgun (WGS) entry which is preliminary data.</text>
</comment>
<gene>
    <name evidence="3" type="primary">ygbF</name>
    <name evidence="1" type="synonym">cpoB</name>
    <name evidence="3" type="ORF">CWS72_00900</name>
</gene>
<reference evidence="4" key="1">
    <citation type="submission" date="2017-12" db="EMBL/GenBank/DDBJ databases">
        <title>Draft genome sequence of Telmatospirillum siberiense 26-4b1T, an acidotolerant peatland alphaproteobacterium potentially involved in sulfur cycling.</title>
        <authorList>
            <person name="Hausmann B."/>
            <person name="Pjevac P."/>
            <person name="Schreck K."/>
            <person name="Herbold C.W."/>
            <person name="Daims H."/>
            <person name="Wagner M."/>
            <person name="Pester M."/>
            <person name="Loy A."/>
        </authorList>
    </citation>
    <scope>NUCLEOTIDE SEQUENCE [LARGE SCALE GENOMIC DNA]</scope>
    <source>
        <strain evidence="4">26-4b1</strain>
    </source>
</reference>
<dbReference type="GO" id="GO:0030288">
    <property type="term" value="C:outer membrane-bounded periplasmic space"/>
    <property type="evidence" value="ECO:0007669"/>
    <property type="project" value="UniProtKB-UniRule"/>
</dbReference>
<feature type="compositionally biased region" description="Low complexity" evidence="2">
    <location>
        <begin position="151"/>
        <end position="185"/>
    </location>
</feature>
<dbReference type="Gene3D" id="1.25.40.10">
    <property type="entry name" value="Tetratricopeptide repeat domain"/>
    <property type="match status" value="1"/>
</dbReference>
<dbReference type="Pfam" id="PF13174">
    <property type="entry name" value="TPR_6"/>
    <property type="match status" value="1"/>
</dbReference>
<name>A0A2N3Q1A3_9PROT</name>
<dbReference type="InterPro" id="IPR014162">
    <property type="entry name" value="CpoB_C"/>
</dbReference>
<evidence type="ECO:0000313" key="4">
    <source>
        <dbReference type="Proteomes" id="UP000233293"/>
    </source>
</evidence>
<dbReference type="SUPFAM" id="SSF48452">
    <property type="entry name" value="TPR-like"/>
    <property type="match status" value="1"/>
</dbReference>
<feature type="region of interest" description="Disordered" evidence="2">
    <location>
        <begin position="138"/>
        <end position="199"/>
    </location>
</feature>
<organism evidence="3 4">
    <name type="scientific">Telmatospirillum siberiense</name>
    <dbReference type="NCBI Taxonomy" id="382514"/>
    <lineage>
        <taxon>Bacteria</taxon>
        <taxon>Pseudomonadati</taxon>
        <taxon>Pseudomonadota</taxon>
        <taxon>Alphaproteobacteria</taxon>
        <taxon>Rhodospirillales</taxon>
        <taxon>Rhodospirillaceae</taxon>
        <taxon>Telmatospirillum</taxon>
    </lineage>
</organism>
<dbReference type="HAMAP" id="MF_02066">
    <property type="entry name" value="CpoB"/>
    <property type="match status" value="1"/>
</dbReference>
<evidence type="ECO:0000256" key="1">
    <source>
        <dbReference type="HAMAP-Rule" id="MF_02066"/>
    </source>
</evidence>
<keyword evidence="1" id="KW-0574">Periplasm</keyword>
<feature type="compositionally biased region" description="Gly residues" evidence="2">
    <location>
        <begin position="141"/>
        <end position="150"/>
    </location>
</feature>
<feature type="compositionally biased region" description="Gly residues" evidence="2">
    <location>
        <begin position="65"/>
        <end position="76"/>
    </location>
</feature>
<dbReference type="AlphaFoldDB" id="A0A2N3Q1A3"/>
<dbReference type="GO" id="GO:0043093">
    <property type="term" value="P:FtsZ-dependent cytokinesis"/>
    <property type="evidence" value="ECO:0007669"/>
    <property type="project" value="UniProtKB-UniRule"/>
</dbReference>
<feature type="region of interest" description="Disordered" evidence="2">
    <location>
        <begin position="54"/>
        <end position="86"/>
    </location>
</feature>
<evidence type="ECO:0000313" key="3">
    <source>
        <dbReference type="EMBL" id="PKU26440.1"/>
    </source>
</evidence>
<evidence type="ECO:0000256" key="2">
    <source>
        <dbReference type="SAM" id="MobiDB-lite"/>
    </source>
</evidence>
<keyword evidence="1" id="KW-0132">Cell division</keyword>
<keyword evidence="1" id="KW-0732">Signal</keyword>
<keyword evidence="1" id="KW-0175">Coiled coil</keyword>
<dbReference type="Proteomes" id="UP000233293">
    <property type="component" value="Unassembled WGS sequence"/>
</dbReference>
<feature type="coiled-coil region" evidence="1">
    <location>
        <begin position="89"/>
        <end position="116"/>
    </location>
</feature>
<feature type="chain" id="PRO_5015015710" description="Cell division coordinator CpoB" evidence="1">
    <location>
        <begin position="26"/>
        <end position="339"/>
    </location>
</feature>
<protein>
    <recommendedName>
        <fullName evidence="1">Cell division coordinator CpoB</fullName>
    </recommendedName>
</protein>
<feature type="signal peptide" evidence="1">
    <location>
        <begin position="1"/>
        <end position="25"/>
    </location>
</feature>
<sequence length="339" mass="34864" precursor="true">MQVVMRAVFVLALAAGLSFQHSAYAQSDTRGLVDRLDRLERDLNTLQGQVYRNGGGPTVITSPALGGGTSGGGNSGGARPSGSLSGDAYSLLDDRINNLENQLRDMTGQLEKTSFSANQLSAKIDRMQADNDFRLKELEGKAGGGSGGGAPAPAGAPAASGGANKSAAGANDAQPAQQGPGAAPGFLGRPASGTQAQANAAAPAAAAPALVGKTSQEQFDYAFGLLKNSDNAGASRAFQAFVAQHPQDPLAGNAMYWLAQISYAQGQYDQAAVTFLDAYRKYPKSAKAGESLLKVGLSMSNLGKKKEACAALSRFSSEYPDAADNLRRLAASERQKLGC</sequence>
<dbReference type="NCBIfam" id="TIGR02795">
    <property type="entry name" value="tol_pal_ybgF"/>
    <property type="match status" value="1"/>
</dbReference>
<dbReference type="EMBL" id="PIUM01000001">
    <property type="protein sequence ID" value="PKU26440.1"/>
    <property type="molecule type" value="Genomic_DNA"/>
</dbReference>
<proteinExistence type="inferred from homology"/>
<dbReference type="InterPro" id="IPR019734">
    <property type="entry name" value="TPR_rpt"/>
</dbReference>
<keyword evidence="4" id="KW-1185">Reference proteome</keyword>